<keyword evidence="5 8" id="KW-1133">Transmembrane helix</keyword>
<dbReference type="CDD" id="cd03784">
    <property type="entry name" value="GT1_Gtf-like"/>
    <property type="match status" value="1"/>
</dbReference>
<gene>
    <name evidence="9" type="ORF">EPR50_G00087520</name>
</gene>
<dbReference type="Pfam" id="PF00201">
    <property type="entry name" value="UDPGT"/>
    <property type="match status" value="2"/>
</dbReference>
<dbReference type="GO" id="GO:0015020">
    <property type="term" value="F:glucuronosyltransferase activity"/>
    <property type="evidence" value="ECO:0007669"/>
    <property type="project" value="UniProtKB-EC"/>
</dbReference>
<dbReference type="PROSITE" id="PS00375">
    <property type="entry name" value="UDPGT"/>
    <property type="match status" value="1"/>
</dbReference>
<name>A0A484D2I4_PERFV</name>
<dbReference type="AlphaFoldDB" id="A0A484D2I4"/>
<proteinExistence type="inferred from homology"/>
<dbReference type="SUPFAM" id="SSF53756">
    <property type="entry name" value="UDP-Glycosyltransferase/glycogen phosphorylase"/>
    <property type="match status" value="1"/>
</dbReference>
<evidence type="ECO:0000313" key="10">
    <source>
        <dbReference type="Proteomes" id="UP000295070"/>
    </source>
</evidence>
<evidence type="ECO:0000256" key="5">
    <source>
        <dbReference type="ARBA" id="ARBA00022989"/>
    </source>
</evidence>
<keyword evidence="3 7" id="KW-0808">Transferase</keyword>
<comment type="catalytic activity">
    <reaction evidence="8">
        <text>glucuronate acceptor + UDP-alpha-D-glucuronate = acceptor beta-D-glucuronoside + UDP + H(+)</text>
        <dbReference type="Rhea" id="RHEA:21032"/>
        <dbReference type="ChEBI" id="CHEBI:15378"/>
        <dbReference type="ChEBI" id="CHEBI:58052"/>
        <dbReference type="ChEBI" id="CHEBI:58223"/>
        <dbReference type="ChEBI" id="CHEBI:132367"/>
        <dbReference type="ChEBI" id="CHEBI:132368"/>
        <dbReference type="EC" id="2.4.1.17"/>
    </reaction>
</comment>
<dbReference type="GO" id="GO:0016020">
    <property type="term" value="C:membrane"/>
    <property type="evidence" value="ECO:0007669"/>
    <property type="project" value="UniProtKB-SubCell"/>
</dbReference>
<dbReference type="InterPro" id="IPR035595">
    <property type="entry name" value="UDP_glycos_trans_CS"/>
</dbReference>
<dbReference type="Proteomes" id="UP000295070">
    <property type="component" value="Chromosome 8"/>
</dbReference>
<dbReference type="InterPro" id="IPR050271">
    <property type="entry name" value="UDP-glycosyltransferase"/>
</dbReference>
<dbReference type="InterPro" id="IPR002213">
    <property type="entry name" value="UDP_glucos_trans"/>
</dbReference>
<evidence type="ECO:0000256" key="8">
    <source>
        <dbReference type="RuleBase" id="RU362059"/>
    </source>
</evidence>
<protein>
    <recommendedName>
        <fullName evidence="8">UDP-glucuronosyltransferase</fullName>
        <ecNumber evidence="8">2.4.1.17</ecNumber>
    </recommendedName>
</protein>
<evidence type="ECO:0000313" key="9">
    <source>
        <dbReference type="EMBL" id="TDH09519.1"/>
    </source>
</evidence>
<feature type="transmembrane region" description="Helical" evidence="8">
    <location>
        <begin position="407"/>
        <end position="430"/>
    </location>
</feature>
<reference evidence="9 10" key="1">
    <citation type="submission" date="2019-01" db="EMBL/GenBank/DDBJ databases">
        <title>A chromosome-scale genome assembly of the yellow perch, Perca flavescens.</title>
        <authorList>
            <person name="Feron R."/>
            <person name="Morvezen R."/>
            <person name="Bestin A."/>
            <person name="Haffray P."/>
            <person name="Klopp C."/>
            <person name="Zahm M."/>
            <person name="Cabau C."/>
            <person name="Roques C."/>
            <person name="Donnadieu C."/>
            <person name="Bouchez O."/>
            <person name="Christie M."/>
            <person name="Larson W."/>
            <person name="Guiguen Y."/>
        </authorList>
    </citation>
    <scope>NUCLEOTIDE SEQUENCE [LARGE SCALE GENOMIC DNA]</scope>
    <source>
        <strain evidence="9">YP-PL-M2</strain>
        <tissue evidence="9">Blood</tissue>
    </source>
</reference>
<comment type="caution">
    <text evidence="9">The sequence shown here is derived from an EMBL/GenBank/DDBJ whole genome shotgun (WGS) entry which is preliminary data.</text>
</comment>
<dbReference type="FunFam" id="3.40.50.2000:FF:000001">
    <property type="entry name" value="UDP-glucuronosyltransferase"/>
    <property type="match status" value="1"/>
</dbReference>
<keyword evidence="10" id="KW-1185">Reference proteome</keyword>
<evidence type="ECO:0000256" key="6">
    <source>
        <dbReference type="ARBA" id="ARBA00023136"/>
    </source>
</evidence>
<evidence type="ECO:0000256" key="4">
    <source>
        <dbReference type="ARBA" id="ARBA00022692"/>
    </source>
</evidence>
<comment type="subcellular location">
    <subcellularLocation>
        <location evidence="8">Membrane</location>
        <topology evidence="8">Single-pass membrane protein</topology>
    </subcellularLocation>
</comment>
<evidence type="ECO:0000256" key="1">
    <source>
        <dbReference type="ARBA" id="ARBA00009995"/>
    </source>
</evidence>
<keyword evidence="4 8" id="KW-0812">Transmembrane</keyword>
<dbReference type="EC" id="2.4.1.17" evidence="8"/>
<dbReference type="Gene3D" id="3.40.50.2000">
    <property type="entry name" value="Glycogen Phosphorylase B"/>
    <property type="match status" value="1"/>
</dbReference>
<keyword evidence="2 7" id="KW-0328">Glycosyltransferase</keyword>
<dbReference type="STRING" id="8167.A0A484D2I4"/>
<evidence type="ECO:0000256" key="3">
    <source>
        <dbReference type="ARBA" id="ARBA00022679"/>
    </source>
</evidence>
<accession>A0A484D2I4</accession>
<organism evidence="9 10">
    <name type="scientific">Perca flavescens</name>
    <name type="common">American yellow perch</name>
    <name type="synonym">Morone flavescens</name>
    <dbReference type="NCBI Taxonomy" id="8167"/>
    <lineage>
        <taxon>Eukaryota</taxon>
        <taxon>Metazoa</taxon>
        <taxon>Chordata</taxon>
        <taxon>Craniata</taxon>
        <taxon>Vertebrata</taxon>
        <taxon>Euteleostomi</taxon>
        <taxon>Actinopterygii</taxon>
        <taxon>Neopterygii</taxon>
        <taxon>Teleostei</taxon>
        <taxon>Neoteleostei</taxon>
        <taxon>Acanthomorphata</taxon>
        <taxon>Eupercaria</taxon>
        <taxon>Perciformes</taxon>
        <taxon>Percoidei</taxon>
        <taxon>Percidae</taxon>
        <taxon>Percinae</taxon>
        <taxon>Perca</taxon>
    </lineage>
</organism>
<dbReference type="EMBL" id="SCKG01000008">
    <property type="protein sequence ID" value="TDH09519.1"/>
    <property type="molecule type" value="Genomic_DNA"/>
</dbReference>
<evidence type="ECO:0000256" key="7">
    <source>
        <dbReference type="RuleBase" id="RU003718"/>
    </source>
</evidence>
<comment type="similarity">
    <text evidence="1 7">Belongs to the UDP-glycosyltransferase family.</text>
</comment>
<dbReference type="PANTHER" id="PTHR48043">
    <property type="entry name" value="EG:EG0003.4 PROTEIN-RELATED"/>
    <property type="match status" value="1"/>
</dbReference>
<evidence type="ECO:0000256" key="2">
    <source>
        <dbReference type="ARBA" id="ARBA00022676"/>
    </source>
</evidence>
<keyword evidence="6 8" id="KW-0472">Membrane</keyword>
<sequence length="442" mass="49944">MPASHAFEGPTRRSLREVSMKVPQSSLITFALLLIQLSSASGGKILVFPLDGSHWVNMKVLIQELHAQGHEVTVVRASDSWYVSEKSPLYTSVTVPSPGGFEENYFKAFLSRQLEIRLQGKHTSFWSKIWTHIQIEQLVVNQMSQLHKGMSEMIIQMFEDENLMQSFHEAKYDVVLTDPGIGGGAMLARRLKVPLVFNVRWTIQDLEEFVHSSGDHGVIMMTLGTLVEKLPQDVAEEIAAAFAQLPQKVIWRYIGQKPANLGHNTLLVNWLPQNDLLGHPKTRVFVTHGGTNGVQETIYHGVPVVGLPLFFDQADNLSRIKAKGGAVIVDIAELERHMFADALMTALYNSSYRENMQKLSRLHRDQPLKPLDQAVFWIEYVIRHKGARHLQTQSNKMSWFVYNSVDVLAALLAVALLVTFTCISIVRLLWRFVFVGTKVKHE</sequence>
<dbReference type="PANTHER" id="PTHR48043:SF52">
    <property type="entry name" value="UDP GLUCURONOSYLTRANSFERASE 5 FAMILY POLYPEPTIDE B1-RELATED"/>
    <property type="match status" value="1"/>
</dbReference>